<dbReference type="GO" id="GO:0000160">
    <property type="term" value="P:phosphorelay signal transduction system"/>
    <property type="evidence" value="ECO:0007669"/>
    <property type="project" value="UniProtKB-KW"/>
</dbReference>
<evidence type="ECO:0000256" key="4">
    <source>
        <dbReference type="ARBA" id="ARBA00023125"/>
    </source>
</evidence>
<dbReference type="PANTHER" id="PTHR35807:SF2">
    <property type="entry name" value="TRANSCRIPTIONAL ACTIVATOR DOMAIN"/>
    <property type="match status" value="1"/>
</dbReference>
<keyword evidence="3" id="KW-0805">Transcription regulation</keyword>
<feature type="domain" description="Response regulatory" evidence="7">
    <location>
        <begin position="7"/>
        <end position="123"/>
    </location>
</feature>
<evidence type="ECO:0000259" key="7">
    <source>
        <dbReference type="PROSITE" id="PS50110"/>
    </source>
</evidence>
<dbReference type="PROSITE" id="PS50110">
    <property type="entry name" value="RESPONSE_REGULATORY"/>
    <property type="match status" value="1"/>
</dbReference>
<comment type="subcellular location">
    <subcellularLocation>
        <location evidence="1">Cytoplasm</location>
    </subcellularLocation>
</comment>
<dbReference type="AlphaFoldDB" id="A0AB39HK47"/>
<dbReference type="Pfam" id="PF00072">
    <property type="entry name" value="Response_reg"/>
    <property type="match status" value="1"/>
</dbReference>
<gene>
    <name evidence="8" type="ORF">AB4Y30_12115</name>
</gene>
<keyword evidence="4" id="KW-0238">DNA-binding</keyword>
<dbReference type="PANTHER" id="PTHR35807">
    <property type="entry name" value="TRANSCRIPTIONAL REGULATOR REDD-RELATED"/>
    <property type="match status" value="1"/>
</dbReference>
<dbReference type="InterPro" id="IPR051677">
    <property type="entry name" value="AfsR-DnrI-RedD_regulator"/>
</dbReference>
<evidence type="ECO:0000256" key="1">
    <source>
        <dbReference type="ARBA" id="ARBA00004496"/>
    </source>
</evidence>
<keyword evidence="2" id="KW-0902">Two-component regulatory system</keyword>
<dbReference type="SUPFAM" id="SSF52172">
    <property type="entry name" value="CheY-like"/>
    <property type="match status" value="1"/>
</dbReference>
<dbReference type="Gene3D" id="3.40.50.2300">
    <property type="match status" value="1"/>
</dbReference>
<dbReference type="GO" id="GO:0003677">
    <property type="term" value="F:DNA binding"/>
    <property type="evidence" value="ECO:0007669"/>
    <property type="project" value="UniProtKB-KW"/>
</dbReference>
<evidence type="ECO:0000256" key="2">
    <source>
        <dbReference type="ARBA" id="ARBA00023012"/>
    </source>
</evidence>
<dbReference type="EMBL" id="CP162599">
    <property type="protein sequence ID" value="XDK31767.1"/>
    <property type="molecule type" value="Genomic_DNA"/>
</dbReference>
<organism evidence="8">
    <name type="scientific">Ornithinibacillus sp. 4-3</name>
    <dbReference type="NCBI Taxonomy" id="3231488"/>
    <lineage>
        <taxon>Bacteria</taxon>
        <taxon>Bacillati</taxon>
        <taxon>Bacillota</taxon>
        <taxon>Bacilli</taxon>
        <taxon>Bacillales</taxon>
        <taxon>Bacillaceae</taxon>
        <taxon>Ornithinibacillus</taxon>
    </lineage>
</organism>
<keyword evidence="5" id="KW-0804">Transcription</keyword>
<dbReference type="InterPro" id="IPR001789">
    <property type="entry name" value="Sig_transdc_resp-reg_receiver"/>
</dbReference>
<accession>A0AB39HK47</accession>
<sequence length="363" mass="43373">MKIVFVSYEDYRSEDSFLEELTELLNQNKQLRTPTILHFNEASKAYHYIVQNEVSLIFIDIDSQTSSHFEFAKQIKQTCALAYVVFISKTPDHAVEAFNINIIDYLLKPVKKERLYQTLSKCEIIQQNIKRISLFKDIVFYKNELPLEISWRTAKAKEIFTFLLLRQNEEIKKDYLIDNFFSDLDMKNAFDLLYTTIHQIRKLLKQIEFDISIISKNNAYKLVMNEIVLDINEWDRIINEPYTYSNWSKLLDLYKGPLLENEGYLWAKPEQINYHLQWKNVLETLTEHLINTKQYHRALALNYKAKSISSFDEEIYFSIIKLLDLLNYDNLVKEEFINLQTMMKKEYDSEPNAEIIQWIQSRN</sequence>
<dbReference type="InterPro" id="IPR011006">
    <property type="entry name" value="CheY-like_superfamily"/>
</dbReference>
<dbReference type="InterPro" id="IPR016032">
    <property type="entry name" value="Sig_transdc_resp-reg_C-effctor"/>
</dbReference>
<dbReference type="InterPro" id="IPR036388">
    <property type="entry name" value="WH-like_DNA-bd_sf"/>
</dbReference>
<evidence type="ECO:0000256" key="3">
    <source>
        <dbReference type="ARBA" id="ARBA00023015"/>
    </source>
</evidence>
<evidence type="ECO:0000313" key="8">
    <source>
        <dbReference type="EMBL" id="XDK31767.1"/>
    </source>
</evidence>
<dbReference type="RefSeq" id="WP_368652492.1">
    <property type="nucleotide sequence ID" value="NZ_CP162599.1"/>
</dbReference>
<evidence type="ECO:0000256" key="6">
    <source>
        <dbReference type="PROSITE-ProRule" id="PRU00169"/>
    </source>
</evidence>
<reference evidence="8" key="1">
    <citation type="submission" date="2024-07" db="EMBL/GenBank/DDBJ databases">
        <title>Halotolerant mesophilic bacterium Ornithinibacillus sp. 4-3, sp. nov., isolated from soil.</title>
        <authorList>
            <person name="Sidarenka A.V."/>
            <person name="Guliayeva D.E."/>
            <person name="Leanovich S.I."/>
            <person name="Hileuskaya K.S."/>
            <person name="Akhremchuk A.E."/>
            <person name="Sikolenko M.A."/>
            <person name="Valentovich L.N."/>
        </authorList>
    </citation>
    <scope>NUCLEOTIDE SEQUENCE</scope>
    <source>
        <strain evidence="8">4-3</strain>
    </source>
</reference>
<proteinExistence type="predicted"/>
<dbReference type="GO" id="GO:0006355">
    <property type="term" value="P:regulation of DNA-templated transcription"/>
    <property type="evidence" value="ECO:0007669"/>
    <property type="project" value="InterPro"/>
</dbReference>
<dbReference type="GO" id="GO:0005737">
    <property type="term" value="C:cytoplasm"/>
    <property type="evidence" value="ECO:0007669"/>
    <property type="project" value="UniProtKB-SubCell"/>
</dbReference>
<dbReference type="Gene3D" id="1.10.10.10">
    <property type="entry name" value="Winged helix-like DNA-binding domain superfamily/Winged helix DNA-binding domain"/>
    <property type="match status" value="1"/>
</dbReference>
<feature type="modified residue" description="4-aspartylphosphate" evidence="6">
    <location>
        <position position="60"/>
    </location>
</feature>
<keyword evidence="6" id="KW-0597">Phosphoprotein</keyword>
<protein>
    <submittedName>
        <fullName evidence="8">Response regulator</fullName>
    </submittedName>
</protein>
<evidence type="ECO:0000256" key="5">
    <source>
        <dbReference type="ARBA" id="ARBA00023163"/>
    </source>
</evidence>
<dbReference type="SUPFAM" id="SSF46894">
    <property type="entry name" value="C-terminal effector domain of the bipartite response regulators"/>
    <property type="match status" value="1"/>
</dbReference>
<name>A0AB39HK47_9BACI</name>